<evidence type="ECO:0000313" key="1">
    <source>
        <dbReference type="EMBL" id="VGO23357.1"/>
    </source>
</evidence>
<gene>
    <name evidence="1" type="ORF">SCARR_05464</name>
</gene>
<name>A0A6C2UW72_9BACT</name>
<dbReference type="AlphaFoldDB" id="A0A6C2UW72"/>
<dbReference type="RefSeq" id="WP_136065609.1">
    <property type="nucleotide sequence ID" value="NZ_CAAHFH010000003.1"/>
</dbReference>
<reference evidence="1 2" key="1">
    <citation type="submission" date="2019-04" db="EMBL/GenBank/DDBJ databases">
        <authorList>
            <person name="Van Vliet M D."/>
        </authorList>
    </citation>
    <scope>NUCLEOTIDE SEQUENCE [LARGE SCALE GENOMIC DNA]</scope>
    <source>
        <strain evidence="1 2">F21</strain>
    </source>
</reference>
<organism evidence="1 2">
    <name type="scientific">Pontiella sulfatireligans</name>
    <dbReference type="NCBI Taxonomy" id="2750658"/>
    <lineage>
        <taxon>Bacteria</taxon>
        <taxon>Pseudomonadati</taxon>
        <taxon>Kiritimatiellota</taxon>
        <taxon>Kiritimatiellia</taxon>
        <taxon>Kiritimatiellales</taxon>
        <taxon>Pontiellaceae</taxon>
        <taxon>Pontiella</taxon>
    </lineage>
</organism>
<proteinExistence type="predicted"/>
<sequence length="174" mass="19300">MKISILLIPISLCMTGCLNPKLCETKESIGKKGLATEHIEYFKDKPTLSVAEAHGTILPIAHVREHLQKRSDGYRYVNYVSLFGGLLLEGGSTQNFDQKGKPVTDKAMSGHINMLSGLLFEIDIDADMNNLSGSINKSFLMKSFGSTQEIGGSKYYTIFWMPMKFSNQAIEAKK</sequence>
<evidence type="ECO:0000313" key="2">
    <source>
        <dbReference type="Proteomes" id="UP000346198"/>
    </source>
</evidence>
<protein>
    <submittedName>
        <fullName evidence="1">Uncharacterized protein</fullName>
    </submittedName>
</protein>
<accession>A0A6C2UW72</accession>
<dbReference type="Proteomes" id="UP000346198">
    <property type="component" value="Unassembled WGS sequence"/>
</dbReference>
<keyword evidence="2" id="KW-1185">Reference proteome</keyword>
<dbReference type="EMBL" id="CAAHFH010000003">
    <property type="protein sequence ID" value="VGO23357.1"/>
    <property type="molecule type" value="Genomic_DNA"/>
</dbReference>